<accession>A0A660LAW1</accession>
<dbReference type="EMBL" id="RBIL01000001">
    <property type="protein sequence ID" value="RKQ92138.1"/>
    <property type="molecule type" value="Genomic_DNA"/>
</dbReference>
<dbReference type="Pfam" id="PF02426">
    <property type="entry name" value="MIase"/>
    <property type="match status" value="1"/>
</dbReference>
<proteinExistence type="predicted"/>
<evidence type="ECO:0000259" key="1">
    <source>
        <dbReference type="Pfam" id="PF02426"/>
    </source>
</evidence>
<name>A0A660LAW1_9ACTN</name>
<dbReference type="InterPro" id="IPR026029">
    <property type="entry name" value="MLI_dom"/>
</dbReference>
<protein>
    <submittedName>
        <fullName evidence="2">Muconolactone delta-isomerase</fullName>
    </submittedName>
</protein>
<reference evidence="2 3" key="1">
    <citation type="submission" date="2018-10" db="EMBL/GenBank/DDBJ databases">
        <title>Genomic Encyclopedia of Archaeal and Bacterial Type Strains, Phase II (KMG-II): from individual species to whole genera.</title>
        <authorList>
            <person name="Goeker M."/>
        </authorList>
    </citation>
    <scope>NUCLEOTIDE SEQUENCE [LARGE SCALE GENOMIC DNA]</scope>
    <source>
        <strain evidence="2 3">DSM 14954</strain>
    </source>
</reference>
<dbReference type="GO" id="GO:0016853">
    <property type="term" value="F:isomerase activity"/>
    <property type="evidence" value="ECO:0007669"/>
    <property type="project" value="UniProtKB-KW"/>
</dbReference>
<keyword evidence="2" id="KW-0413">Isomerase</keyword>
<dbReference type="Gene3D" id="3.30.70.1060">
    <property type="entry name" value="Dimeric alpha+beta barrel"/>
    <property type="match status" value="1"/>
</dbReference>
<dbReference type="RefSeq" id="WP_121249862.1">
    <property type="nucleotide sequence ID" value="NZ_RBIL01000001.1"/>
</dbReference>
<sequence length="94" mass="10354">MEYLVDFAVTVPAGTPEAEAKARFAGETVAAAELADAGHLLRVWKRPLDGAIVGLYRADDDAHLETLLRTLPLYEWMRIGVTALDAHPNDPRRN</sequence>
<keyword evidence="3" id="KW-1185">Reference proteome</keyword>
<dbReference type="AlphaFoldDB" id="A0A660LAW1"/>
<comment type="caution">
    <text evidence="2">The sequence shown here is derived from an EMBL/GenBank/DDBJ whole genome shotgun (WGS) entry which is preliminary data.</text>
</comment>
<evidence type="ECO:0000313" key="3">
    <source>
        <dbReference type="Proteomes" id="UP000278962"/>
    </source>
</evidence>
<organism evidence="2 3">
    <name type="scientific">Solirubrobacter pauli</name>
    <dbReference type="NCBI Taxonomy" id="166793"/>
    <lineage>
        <taxon>Bacteria</taxon>
        <taxon>Bacillati</taxon>
        <taxon>Actinomycetota</taxon>
        <taxon>Thermoleophilia</taxon>
        <taxon>Solirubrobacterales</taxon>
        <taxon>Solirubrobacteraceae</taxon>
        <taxon>Solirubrobacter</taxon>
    </lineage>
</organism>
<dbReference type="Proteomes" id="UP000278962">
    <property type="component" value="Unassembled WGS sequence"/>
</dbReference>
<feature type="domain" description="Muconolactone isomerase" evidence="1">
    <location>
        <begin position="1"/>
        <end position="90"/>
    </location>
</feature>
<dbReference type="InterPro" id="IPR011008">
    <property type="entry name" value="Dimeric_a/b-barrel"/>
</dbReference>
<dbReference type="OrthoDB" id="4426588at2"/>
<gene>
    <name evidence="2" type="ORF">C8N24_1977</name>
</gene>
<evidence type="ECO:0000313" key="2">
    <source>
        <dbReference type="EMBL" id="RKQ92138.1"/>
    </source>
</evidence>
<dbReference type="SUPFAM" id="SSF54909">
    <property type="entry name" value="Dimeric alpha+beta barrel"/>
    <property type="match status" value="1"/>
</dbReference>